<keyword evidence="3 6" id="KW-0554">One-carbon metabolism</keyword>
<dbReference type="GO" id="GO:0008270">
    <property type="term" value="F:zinc ion binding"/>
    <property type="evidence" value="ECO:0007669"/>
    <property type="project" value="UniProtKB-UniRule"/>
</dbReference>
<gene>
    <name evidence="6 8" type="primary">folE</name>
    <name evidence="8" type="ORF">HMPREF9498_02117</name>
</gene>
<sequence length="189" mass="21511">MVEMEQEKQAQIEQAVITILEAVGEDTQRAGLIDTPKRVAKMYAEVFSGLTEPEFDDYKLFDSLNEGEMVLVKDIAFYSMCEHHLLPFYGKVHVAYLPEGGKVLGLSKLPRLVEHCAKRPTVQEDLTVTIARKLQENIPVKGIAVAIEAEHMCMTMRGVKTPQSSTKTFQFTGLFKEQEWKNQFLMEIR</sequence>
<evidence type="ECO:0000256" key="6">
    <source>
        <dbReference type="HAMAP-Rule" id="MF_00223"/>
    </source>
</evidence>
<evidence type="ECO:0000256" key="2">
    <source>
        <dbReference type="ARBA" id="ARBA00005080"/>
    </source>
</evidence>
<keyword evidence="6" id="KW-0547">Nucleotide-binding</keyword>
<dbReference type="InterPro" id="IPR001474">
    <property type="entry name" value="GTP_CycHdrlase_I"/>
</dbReference>
<dbReference type="GO" id="GO:0003934">
    <property type="term" value="F:GTP cyclohydrolase I activity"/>
    <property type="evidence" value="ECO:0007669"/>
    <property type="project" value="UniProtKB-UniRule"/>
</dbReference>
<dbReference type="InterPro" id="IPR043133">
    <property type="entry name" value="GTP-CH-I_C/QueF"/>
</dbReference>
<evidence type="ECO:0000256" key="4">
    <source>
        <dbReference type="ARBA" id="ARBA00022801"/>
    </source>
</evidence>
<dbReference type="SUPFAM" id="SSF55620">
    <property type="entry name" value="Tetrahydrobiopterin biosynthesis enzymes-like"/>
    <property type="match status" value="1"/>
</dbReference>
<dbReference type="Gene3D" id="1.10.286.10">
    <property type="match status" value="1"/>
</dbReference>
<dbReference type="UniPathway" id="UPA00848">
    <property type="reaction ID" value="UER00151"/>
</dbReference>
<organism evidence="8 9">
    <name type="scientific">Enterococcus faecalis TX4248</name>
    <dbReference type="NCBI Taxonomy" id="749495"/>
    <lineage>
        <taxon>Bacteria</taxon>
        <taxon>Bacillati</taxon>
        <taxon>Bacillota</taxon>
        <taxon>Bacilli</taxon>
        <taxon>Lactobacillales</taxon>
        <taxon>Enterococcaceae</taxon>
        <taxon>Enterococcus</taxon>
    </lineage>
</organism>
<feature type="domain" description="GTP cyclohydrolase I" evidence="7">
    <location>
        <begin position="12"/>
        <end position="188"/>
    </location>
</feature>
<proteinExistence type="inferred from homology"/>
<comment type="similarity">
    <text evidence="6">Belongs to the GTP cyclohydrolase I family.</text>
</comment>
<feature type="binding site" evidence="6">
    <location>
        <position position="84"/>
    </location>
    <ligand>
        <name>Zn(2+)</name>
        <dbReference type="ChEBI" id="CHEBI:29105"/>
    </ligand>
</feature>
<dbReference type="GO" id="GO:0006729">
    <property type="term" value="P:tetrahydrobiopterin biosynthetic process"/>
    <property type="evidence" value="ECO:0007669"/>
    <property type="project" value="TreeGrafter"/>
</dbReference>
<dbReference type="GO" id="GO:0005525">
    <property type="term" value="F:GTP binding"/>
    <property type="evidence" value="ECO:0007669"/>
    <property type="project" value="UniProtKB-KW"/>
</dbReference>
<dbReference type="EC" id="3.5.4.16" evidence="6"/>
<name>A0A125W4P8_ENTFL</name>
<accession>A0A125W4P8</accession>
<dbReference type="InterPro" id="IPR020602">
    <property type="entry name" value="GTP_CycHdrlase_I_dom"/>
</dbReference>
<keyword evidence="4 6" id="KW-0378">Hydrolase</keyword>
<dbReference type="FunFam" id="3.30.1130.10:FF:000001">
    <property type="entry name" value="GTP cyclohydrolase 1"/>
    <property type="match status" value="1"/>
</dbReference>
<comment type="caution">
    <text evidence="8">The sequence shown here is derived from an EMBL/GenBank/DDBJ whole genome shotgun (WGS) entry which is preliminary data.</text>
</comment>
<dbReference type="PANTHER" id="PTHR11109">
    <property type="entry name" value="GTP CYCLOHYDROLASE I"/>
    <property type="match status" value="1"/>
</dbReference>
<dbReference type="FunFam" id="1.10.286.10:FF:000001">
    <property type="entry name" value="GTP cyclohydrolase 1"/>
    <property type="match status" value="1"/>
</dbReference>
<dbReference type="Proteomes" id="UP000004846">
    <property type="component" value="Unassembled WGS sequence"/>
</dbReference>
<dbReference type="PROSITE" id="PS00859">
    <property type="entry name" value="GTP_CYCLOHYDROL_1_1"/>
    <property type="match status" value="1"/>
</dbReference>
<dbReference type="NCBIfam" id="NF006826">
    <property type="entry name" value="PRK09347.1-3"/>
    <property type="match status" value="1"/>
</dbReference>
<dbReference type="HOGENOM" id="CLU_049768_3_2_9"/>
<dbReference type="Pfam" id="PF01227">
    <property type="entry name" value="GTP_cyclohydroI"/>
    <property type="match status" value="1"/>
</dbReference>
<reference evidence="8 9" key="1">
    <citation type="submission" date="2010-07" db="EMBL/GenBank/DDBJ databases">
        <authorList>
            <person name="Sid Ahmed O."/>
        </authorList>
    </citation>
    <scope>NUCLEOTIDE SEQUENCE [LARGE SCALE GENOMIC DNA]</scope>
    <source>
        <strain evidence="8 9">TX4248</strain>
    </source>
</reference>
<evidence type="ECO:0000313" key="9">
    <source>
        <dbReference type="Proteomes" id="UP000004846"/>
    </source>
</evidence>
<evidence type="ECO:0000313" key="8">
    <source>
        <dbReference type="EMBL" id="EFM82267.1"/>
    </source>
</evidence>
<dbReference type="HAMAP" id="MF_00223">
    <property type="entry name" value="FolE"/>
    <property type="match status" value="1"/>
</dbReference>
<dbReference type="EMBL" id="AEBR01000068">
    <property type="protein sequence ID" value="EFM82267.1"/>
    <property type="molecule type" value="Genomic_DNA"/>
</dbReference>
<dbReference type="AlphaFoldDB" id="A0A125W4P8"/>
<protein>
    <recommendedName>
        <fullName evidence="6">GTP cyclohydrolase 1</fullName>
        <ecNumber evidence="6">3.5.4.16</ecNumber>
    </recommendedName>
    <alternativeName>
        <fullName evidence="6">GTP cyclohydrolase I</fullName>
        <shortName evidence="6">GTP-CH-I</shortName>
    </alternativeName>
</protein>
<dbReference type="InterPro" id="IPR043134">
    <property type="entry name" value="GTP-CH-I_N"/>
</dbReference>
<keyword evidence="6" id="KW-0479">Metal-binding</keyword>
<comment type="subunit">
    <text evidence="6">Homopolymer.</text>
</comment>
<dbReference type="NCBIfam" id="NF006825">
    <property type="entry name" value="PRK09347.1-2"/>
    <property type="match status" value="1"/>
</dbReference>
<keyword evidence="5 6" id="KW-0342">GTP-binding</keyword>
<comment type="catalytic activity">
    <reaction evidence="1 6">
        <text>GTP + H2O = 7,8-dihydroneopterin 3'-triphosphate + formate + H(+)</text>
        <dbReference type="Rhea" id="RHEA:17473"/>
        <dbReference type="ChEBI" id="CHEBI:15377"/>
        <dbReference type="ChEBI" id="CHEBI:15378"/>
        <dbReference type="ChEBI" id="CHEBI:15740"/>
        <dbReference type="ChEBI" id="CHEBI:37565"/>
        <dbReference type="ChEBI" id="CHEBI:58462"/>
        <dbReference type="EC" id="3.5.4.16"/>
    </reaction>
</comment>
<evidence type="ECO:0000259" key="7">
    <source>
        <dbReference type="Pfam" id="PF01227"/>
    </source>
</evidence>
<dbReference type="PANTHER" id="PTHR11109:SF7">
    <property type="entry name" value="GTP CYCLOHYDROLASE 1"/>
    <property type="match status" value="1"/>
</dbReference>
<dbReference type="RefSeq" id="WP_002399300.1">
    <property type="nucleotide sequence ID" value="NZ_GL454465.1"/>
</dbReference>
<evidence type="ECO:0000256" key="5">
    <source>
        <dbReference type="ARBA" id="ARBA00023134"/>
    </source>
</evidence>
<dbReference type="Gene3D" id="3.30.1130.10">
    <property type="match status" value="1"/>
</dbReference>
<dbReference type="InterPro" id="IPR018234">
    <property type="entry name" value="GTP_CycHdrlase_I_CS"/>
</dbReference>
<feature type="binding site" evidence="6">
    <location>
        <position position="81"/>
    </location>
    <ligand>
        <name>Zn(2+)</name>
        <dbReference type="ChEBI" id="CHEBI:29105"/>
    </ligand>
</feature>
<feature type="binding site" evidence="6">
    <location>
        <position position="153"/>
    </location>
    <ligand>
        <name>Zn(2+)</name>
        <dbReference type="ChEBI" id="CHEBI:29105"/>
    </ligand>
</feature>
<comment type="pathway">
    <text evidence="2 6">Cofactor biosynthesis; 7,8-dihydroneopterin triphosphate biosynthesis; 7,8-dihydroneopterin triphosphate from GTP: step 1/1.</text>
</comment>
<dbReference type="GO" id="GO:0005737">
    <property type="term" value="C:cytoplasm"/>
    <property type="evidence" value="ECO:0007669"/>
    <property type="project" value="TreeGrafter"/>
</dbReference>
<dbReference type="GO" id="GO:0046654">
    <property type="term" value="P:tetrahydrofolate biosynthetic process"/>
    <property type="evidence" value="ECO:0007669"/>
    <property type="project" value="UniProtKB-UniRule"/>
</dbReference>
<evidence type="ECO:0000256" key="1">
    <source>
        <dbReference type="ARBA" id="ARBA00001052"/>
    </source>
</evidence>
<evidence type="ECO:0000256" key="3">
    <source>
        <dbReference type="ARBA" id="ARBA00022563"/>
    </source>
</evidence>
<keyword evidence="6" id="KW-0862">Zinc</keyword>
<dbReference type="GO" id="GO:0006730">
    <property type="term" value="P:one-carbon metabolic process"/>
    <property type="evidence" value="ECO:0007669"/>
    <property type="project" value="UniProtKB-UniRule"/>
</dbReference>
<dbReference type="NCBIfam" id="TIGR00063">
    <property type="entry name" value="folE"/>
    <property type="match status" value="1"/>
</dbReference>